<dbReference type="KEGG" id="ahg:AHOG_13100"/>
<evidence type="ECO:0000256" key="1">
    <source>
        <dbReference type="SAM" id="MobiDB-lite"/>
    </source>
</evidence>
<feature type="compositionally biased region" description="Basic residues" evidence="1">
    <location>
        <begin position="177"/>
        <end position="188"/>
    </location>
</feature>
<dbReference type="EMBL" id="CP022521">
    <property type="protein sequence ID" value="ASO20263.1"/>
    <property type="molecule type" value="Genomic_DNA"/>
</dbReference>
<reference evidence="2 3" key="1">
    <citation type="submission" date="2017-07" db="EMBL/GenBank/DDBJ databases">
        <title>Complete genome sequence of Actinoalloteichus hoggarensis DSM 45943, type strain of Actinoalloteichus hoggarensis.</title>
        <authorList>
            <person name="Ruckert C."/>
            <person name="Nouioui I."/>
            <person name="Willmese J."/>
            <person name="van Wezel G."/>
            <person name="Klenk H.-P."/>
            <person name="Kalinowski J."/>
            <person name="Zotchev S.B."/>
        </authorList>
    </citation>
    <scope>NUCLEOTIDE SEQUENCE [LARGE SCALE GENOMIC DNA]</scope>
    <source>
        <strain evidence="2 3">DSM 45943</strain>
    </source>
</reference>
<dbReference type="Proteomes" id="UP000204221">
    <property type="component" value="Chromosome"/>
</dbReference>
<feature type="compositionally biased region" description="Low complexity" evidence="1">
    <location>
        <begin position="14"/>
        <end position="29"/>
    </location>
</feature>
<name>A0A221W3L3_9PSEU</name>
<feature type="region of interest" description="Disordered" evidence="1">
    <location>
        <begin position="1"/>
        <end position="239"/>
    </location>
</feature>
<evidence type="ECO:0000313" key="2">
    <source>
        <dbReference type="EMBL" id="ASO20263.1"/>
    </source>
</evidence>
<sequence>MPDDRSRHARRTRTAGAADAGPPAGAPAARRTRQATNRSTPPGPRPDEPSMPGTSKPGLHGSGLLDGDPPGRSLPGRAVPVCGSRPAATVVDRAAIANGPSSAGAGVEPATRRSVEGTTRTEIERDAAGCSTSLGRALRSPAGPPADHSGRRLTGGRDLAGAAEQPTSAAPEVSPPRSRHGVVRRRRDGRGQPGRLPHGTPSSPRVRPRGRARGDVSLYRVRTPECTPDEKPTTAAPGL</sequence>
<feature type="compositionally biased region" description="Basic and acidic residues" evidence="1">
    <location>
        <begin position="110"/>
        <end position="127"/>
    </location>
</feature>
<keyword evidence="3" id="KW-1185">Reference proteome</keyword>
<proteinExistence type="predicted"/>
<protein>
    <submittedName>
        <fullName evidence="2">Uncharacterized protein</fullName>
    </submittedName>
</protein>
<evidence type="ECO:0000313" key="3">
    <source>
        <dbReference type="Proteomes" id="UP000204221"/>
    </source>
</evidence>
<organism evidence="2 3">
    <name type="scientific">Actinoalloteichus hoggarensis</name>
    <dbReference type="NCBI Taxonomy" id="1470176"/>
    <lineage>
        <taxon>Bacteria</taxon>
        <taxon>Bacillati</taxon>
        <taxon>Actinomycetota</taxon>
        <taxon>Actinomycetes</taxon>
        <taxon>Pseudonocardiales</taxon>
        <taxon>Pseudonocardiaceae</taxon>
        <taxon>Actinoalloteichus</taxon>
    </lineage>
</organism>
<dbReference type="AlphaFoldDB" id="A0A221W3L3"/>
<accession>A0A221W3L3</accession>
<gene>
    <name evidence="2" type="ORF">AHOG_13100</name>
</gene>